<dbReference type="EMBL" id="AZHW01000154">
    <property type="protein sequence ID" value="ETX02337.1"/>
    <property type="molecule type" value="Genomic_DNA"/>
</dbReference>
<keyword evidence="3" id="KW-1185">Reference proteome</keyword>
<dbReference type="AlphaFoldDB" id="W4LYA4"/>
<dbReference type="Pfam" id="PF05345">
    <property type="entry name" value="He_PIG"/>
    <property type="match status" value="1"/>
</dbReference>
<reference evidence="2 3" key="1">
    <citation type="journal article" date="2014" name="Nature">
        <title>An environmental bacterial taxon with a large and distinct metabolic repertoire.</title>
        <authorList>
            <person name="Wilson M.C."/>
            <person name="Mori T."/>
            <person name="Ruckert C."/>
            <person name="Uria A.R."/>
            <person name="Helf M.J."/>
            <person name="Takada K."/>
            <person name="Gernert C."/>
            <person name="Steffens U.A."/>
            <person name="Heycke N."/>
            <person name="Schmitt S."/>
            <person name="Rinke C."/>
            <person name="Helfrich E.J."/>
            <person name="Brachmann A.O."/>
            <person name="Gurgui C."/>
            <person name="Wakimoto T."/>
            <person name="Kracht M."/>
            <person name="Crusemann M."/>
            <person name="Hentschel U."/>
            <person name="Abe I."/>
            <person name="Matsunaga S."/>
            <person name="Kalinowski J."/>
            <person name="Takeyama H."/>
            <person name="Piel J."/>
        </authorList>
    </citation>
    <scope>NUCLEOTIDE SEQUENCE [LARGE SCALE GENOMIC DNA]</scope>
    <source>
        <strain evidence="3">TSY1</strain>
    </source>
</reference>
<dbReference type="InterPro" id="IPR013783">
    <property type="entry name" value="Ig-like_fold"/>
</dbReference>
<dbReference type="HOGENOM" id="CLU_170153_0_0_7"/>
<accession>W4LYA4</accession>
<evidence type="ECO:0000313" key="2">
    <source>
        <dbReference type="EMBL" id="ETX02337.1"/>
    </source>
</evidence>
<name>W4LYA4_ENTF1</name>
<evidence type="ECO:0000256" key="1">
    <source>
        <dbReference type="SAM" id="SignalP"/>
    </source>
</evidence>
<sequence>MRFRGLIVSLMCALTLAGLMACGDDEDLVILTEQLPNGRVGVAYSFVLEVEGDADEFVLVAGTLPPGIDFSIDGEFGGIPTEAGSFTFTVEAIDLSRGLINDRISKGFSLVIEE</sequence>
<evidence type="ECO:0000313" key="3">
    <source>
        <dbReference type="Proteomes" id="UP000019141"/>
    </source>
</evidence>
<dbReference type="PROSITE" id="PS51257">
    <property type="entry name" value="PROKAR_LIPOPROTEIN"/>
    <property type="match status" value="1"/>
</dbReference>
<dbReference type="Proteomes" id="UP000019141">
    <property type="component" value="Unassembled WGS sequence"/>
</dbReference>
<protein>
    <recommendedName>
        <fullName evidence="4">Dystroglycan-type cadherin-like domain-containing protein</fullName>
    </recommendedName>
</protein>
<dbReference type="Gene3D" id="2.60.40.10">
    <property type="entry name" value="Immunoglobulins"/>
    <property type="match status" value="1"/>
</dbReference>
<feature type="chain" id="PRO_5004844717" description="Dystroglycan-type cadherin-like domain-containing protein" evidence="1">
    <location>
        <begin position="22"/>
        <end position="114"/>
    </location>
</feature>
<gene>
    <name evidence="2" type="ORF">ETSY1_03955</name>
</gene>
<feature type="signal peptide" evidence="1">
    <location>
        <begin position="1"/>
        <end position="21"/>
    </location>
</feature>
<keyword evidence="1" id="KW-0732">Signal</keyword>
<evidence type="ECO:0008006" key="4">
    <source>
        <dbReference type="Google" id="ProtNLM"/>
    </source>
</evidence>
<organism evidence="2 3">
    <name type="scientific">Entotheonella factor</name>
    <dbReference type="NCBI Taxonomy" id="1429438"/>
    <lineage>
        <taxon>Bacteria</taxon>
        <taxon>Pseudomonadati</taxon>
        <taxon>Nitrospinota/Tectimicrobiota group</taxon>
        <taxon>Candidatus Tectimicrobiota</taxon>
        <taxon>Candidatus Entotheonellia</taxon>
        <taxon>Candidatus Entotheonellales</taxon>
        <taxon>Candidatus Entotheonellaceae</taxon>
        <taxon>Candidatus Entotheonella</taxon>
    </lineage>
</organism>
<comment type="caution">
    <text evidence="2">The sequence shown here is derived from an EMBL/GenBank/DDBJ whole genome shotgun (WGS) entry which is preliminary data.</text>
</comment>
<proteinExistence type="predicted"/>